<feature type="domain" description="RecF/RecN/SMC N-terminal" evidence="11">
    <location>
        <begin position="1"/>
        <end position="522"/>
    </location>
</feature>
<evidence type="ECO:0000256" key="10">
    <source>
        <dbReference type="SAM" id="Coils"/>
    </source>
</evidence>
<keyword evidence="10" id="KW-0175">Coiled coil</keyword>
<protein>
    <recommendedName>
        <fullName evidence="3 9">DNA repair protein RecN</fullName>
    </recommendedName>
    <alternativeName>
        <fullName evidence="8 9">Recombination protein N</fullName>
    </alternativeName>
</protein>
<proteinExistence type="inferred from homology"/>
<evidence type="ECO:0000256" key="7">
    <source>
        <dbReference type="ARBA" id="ARBA00023204"/>
    </source>
</evidence>
<dbReference type="FunFam" id="3.40.50.300:FF:000319">
    <property type="entry name" value="DNA repair protein RecN"/>
    <property type="match status" value="1"/>
</dbReference>
<dbReference type="NCBIfam" id="TIGR00634">
    <property type="entry name" value="recN"/>
    <property type="match status" value="1"/>
</dbReference>
<evidence type="ECO:0000256" key="6">
    <source>
        <dbReference type="ARBA" id="ARBA00022840"/>
    </source>
</evidence>
<evidence type="ECO:0000256" key="1">
    <source>
        <dbReference type="ARBA" id="ARBA00003618"/>
    </source>
</evidence>
<dbReference type="InterPro" id="IPR027417">
    <property type="entry name" value="P-loop_NTPase"/>
</dbReference>
<name>A0A521AL50_9BACT</name>
<feature type="coiled-coil region" evidence="10">
    <location>
        <begin position="296"/>
        <end position="368"/>
    </location>
</feature>
<comment type="function">
    <text evidence="1 9">May be involved in recombinational repair of damaged DNA.</text>
</comment>
<evidence type="ECO:0000256" key="3">
    <source>
        <dbReference type="ARBA" id="ARBA00021315"/>
    </source>
</evidence>
<evidence type="ECO:0000256" key="5">
    <source>
        <dbReference type="ARBA" id="ARBA00022763"/>
    </source>
</evidence>
<dbReference type="InterPro" id="IPR003395">
    <property type="entry name" value="RecF/RecN/SMC_N"/>
</dbReference>
<dbReference type="GO" id="GO:0006281">
    <property type="term" value="P:DNA repair"/>
    <property type="evidence" value="ECO:0007669"/>
    <property type="project" value="UniProtKB-KW"/>
</dbReference>
<dbReference type="Gene3D" id="3.40.50.300">
    <property type="entry name" value="P-loop containing nucleotide triphosphate hydrolases"/>
    <property type="match status" value="2"/>
</dbReference>
<dbReference type="NCBIfam" id="NF008121">
    <property type="entry name" value="PRK10869.1"/>
    <property type="match status" value="1"/>
</dbReference>
<evidence type="ECO:0000256" key="9">
    <source>
        <dbReference type="PIRNR" id="PIRNR003128"/>
    </source>
</evidence>
<dbReference type="SUPFAM" id="SSF52540">
    <property type="entry name" value="P-loop containing nucleoside triphosphate hydrolases"/>
    <property type="match status" value="2"/>
</dbReference>
<dbReference type="PANTHER" id="PTHR11059">
    <property type="entry name" value="DNA REPAIR PROTEIN RECN"/>
    <property type="match status" value="1"/>
</dbReference>
<dbReference type="GO" id="GO:0005524">
    <property type="term" value="F:ATP binding"/>
    <property type="evidence" value="ECO:0007669"/>
    <property type="project" value="UniProtKB-KW"/>
</dbReference>
<dbReference type="RefSeq" id="WP_142712660.1">
    <property type="nucleotide sequence ID" value="NZ_FXTH01000001.1"/>
</dbReference>
<dbReference type="GO" id="GO:0009432">
    <property type="term" value="P:SOS response"/>
    <property type="evidence" value="ECO:0007669"/>
    <property type="project" value="TreeGrafter"/>
</dbReference>
<dbReference type="OrthoDB" id="9806954at2"/>
<dbReference type="EMBL" id="FXTH01000001">
    <property type="protein sequence ID" value="SMO35549.1"/>
    <property type="molecule type" value="Genomic_DNA"/>
</dbReference>
<evidence type="ECO:0000313" key="12">
    <source>
        <dbReference type="EMBL" id="SMO35549.1"/>
    </source>
</evidence>
<keyword evidence="6" id="KW-0067">ATP-binding</keyword>
<sequence>MIQSLYIKDFALIDELNVSFREGLNILTGQTGAGKSIIIGALNMILGERADTEMIRQGADKAITEAILKIDRPPELESLLQENAVELRPELILRREIRSSGSRGFINDTPVTITVLKEVGDFLVDLHGQHDHQLLLKEDNHRGVIDAFDRVDPRLSTYRQEYNKMRSLHNKLQKLKKREQELQEKIELYQFQVQELEEAELEPHEEEELEAEMHLLDNAEELDQKAASIVRLGQDDDRNVVGLLNQIKLHLEDIARIEPEFENYLQEITSARITIQETVQFAERYRSTIEFNPNRLEKLRSRQNELNRLRKKYHRTIPELIEYLHEIRKELSLAENFDLEIEKIEAQISEQSEVLAQAARELHNARKAVGTTVSQQIEKELEELGIPHANFDVRVDWMYATEDNGWITVEGQPVTCTEHGCDDVRLYISTNKGEEPKPLAKIASGGEISRVMLALKSIIAREQSLPVMIFDEIDTGISGEISEKVGRTMRRLSEKCQIIAITHQPQIASQAHKHYKVHKVEEDGRTISQIVPLDSEEHIREVATLMSGEMITDSTLNSARELIEKNTFSN</sequence>
<dbReference type="PIRSF" id="PIRSF003128">
    <property type="entry name" value="RecN"/>
    <property type="match status" value="1"/>
</dbReference>
<evidence type="ECO:0000256" key="4">
    <source>
        <dbReference type="ARBA" id="ARBA00022741"/>
    </source>
</evidence>
<dbReference type="CDD" id="cd03241">
    <property type="entry name" value="ABC_RecN"/>
    <property type="match status" value="2"/>
</dbReference>
<keyword evidence="13" id="KW-1185">Reference proteome</keyword>
<reference evidence="12 13" key="1">
    <citation type="submission" date="2017-05" db="EMBL/GenBank/DDBJ databases">
        <authorList>
            <person name="Varghese N."/>
            <person name="Submissions S."/>
        </authorList>
    </citation>
    <scope>NUCLEOTIDE SEQUENCE [LARGE SCALE GENOMIC DNA]</scope>
    <source>
        <strain evidence="12 13">DSM 21194</strain>
    </source>
</reference>
<dbReference type="PANTHER" id="PTHR11059:SF0">
    <property type="entry name" value="DNA REPAIR PROTEIN RECN"/>
    <property type="match status" value="1"/>
</dbReference>
<evidence type="ECO:0000256" key="2">
    <source>
        <dbReference type="ARBA" id="ARBA00009441"/>
    </source>
</evidence>
<evidence type="ECO:0000313" key="13">
    <source>
        <dbReference type="Proteomes" id="UP000317593"/>
    </source>
</evidence>
<dbReference type="FunFam" id="3.40.50.300:FF:000356">
    <property type="entry name" value="DNA repair protein RecN"/>
    <property type="match status" value="1"/>
</dbReference>
<evidence type="ECO:0000256" key="8">
    <source>
        <dbReference type="ARBA" id="ARBA00033408"/>
    </source>
</evidence>
<dbReference type="GO" id="GO:0043590">
    <property type="term" value="C:bacterial nucleoid"/>
    <property type="evidence" value="ECO:0007669"/>
    <property type="project" value="TreeGrafter"/>
</dbReference>
<accession>A0A521AL50</accession>
<dbReference type="InterPro" id="IPR004604">
    <property type="entry name" value="DNA_recomb/repair_RecN"/>
</dbReference>
<evidence type="ECO:0000259" key="11">
    <source>
        <dbReference type="Pfam" id="PF02463"/>
    </source>
</evidence>
<dbReference type="AlphaFoldDB" id="A0A521AL50"/>
<keyword evidence="7 9" id="KW-0234">DNA repair</keyword>
<comment type="similarity">
    <text evidence="2 9">Belongs to the RecN family.</text>
</comment>
<feature type="coiled-coil region" evidence="10">
    <location>
        <begin position="158"/>
        <end position="202"/>
    </location>
</feature>
<keyword evidence="5 9" id="KW-0227">DNA damage</keyword>
<keyword evidence="4" id="KW-0547">Nucleotide-binding</keyword>
<dbReference type="Pfam" id="PF02463">
    <property type="entry name" value="SMC_N"/>
    <property type="match status" value="1"/>
</dbReference>
<dbReference type="GO" id="GO:0006310">
    <property type="term" value="P:DNA recombination"/>
    <property type="evidence" value="ECO:0007669"/>
    <property type="project" value="InterPro"/>
</dbReference>
<gene>
    <name evidence="12" type="ORF">SAMN06265218_101194</name>
</gene>
<organism evidence="12 13">
    <name type="scientific">Fodinibius sediminis</name>
    <dbReference type="NCBI Taxonomy" id="1214077"/>
    <lineage>
        <taxon>Bacteria</taxon>
        <taxon>Pseudomonadati</taxon>
        <taxon>Balneolota</taxon>
        <taxon>Balneolia</taxon>
        <taxon>Balneolales</taxon>
        <taxon>Balneolaceae</taxon>
        <taxon>Fodinibius</taxon>
    </lineage>
</organism>
<dbReference type="Proteomes" id="UP000317593">
    <property type="component" value="Unassembled WGS sequence"/>
</dbReference>